<gene>
    <name evidence="2" type="ORF">ACPOL_0603</name>
</gene>
<dbReference type="PANTHER" id="PTHR43139">
    <property type="entry name" value="SI:DKEY-122A22.2"/>
    <property type="match status" value="1"/>
</dbReference>
<proteinExistence type="predicted"/>
<dbReference type="Proteomes" id="UP000253606">
    <property type="component" value="Chromosome"/>
</dbReference>
<dbReference type="AlphaFoldDB" id="A0A2Z5FU04"/>
<dbReference type="InterPro" id="IPR000073">
    <property type="entry name" value="AB_hydrolase_1"/>
</dbReference>
<dbReference type="InterPro" id="IPR029058">
    <property type="entry name" value="AB_hydrolase_fold"/>
</dbReference>
<evidence type="ECO:0000313" key="3">
    <source>
        <dbReference type="Proteomes" id="UP000253606"/>
    </source>
</evidence>
<dbReference type="KEGG" id="abas:ACPOL_0603"/>
<dbReference type="OrthoDB" id="59888at2"/>
<dbReference type="GO" id="GO:0016787">
    <property type="term" value="F:hydrolase activity"/>
    <property type="evidence" value="ECO:0007669"/>
    <property type="project" value="UniProtKB-KW"/>
</dbReference>
<evidence type="ECO:0000259" key="1">
    <source>
        <dbReference type="Pfam" id="PF00561"/>
    </source>
</evidence>
<organism evidence="2 3">
    <name type="scientific">Acidisarcina polymorpha</name>
    <dbReference type="NCBI Taxonomy" id="2211140"/>
    <lineage>
        <taxon>Bacteria</taxon>
        <taxon>Pseudomonadati</taxon>
        <taxon>Acidobacteriota</taxon>
        <taxon>Terriglobia</taxon>
        <taxon>Terriglobales</taxon>
        <taxon>Acidobacteriaceae</taxon>
        <taxon>Acidisarcina</taxon>
    </lineage>
</organism>
<dbReference type="Gene3D" id="3.40.50.1820">
    <property type="entry name" value="alpha/beta hydrolase"/>
    <property type="match status" value="1"/>
</dbReference>
<dbReference type="InterPro" id="IPR052370">
    <property type="entry name" value="Meta-cleavage_hydrolase"/>
</dbReference>
<keyword evidence="3" id="KW-1185">Reference proteome</keyword>
<dbReference type="Pfam" id="PF00561">
    <property type="entry name" value="Abhydrolase_1"/>
    <property type="match status" value="1"/>
</dbReference>
<dbReference type="EMBL" id="CP030840">
    <property type="protein sequence ID" value="AXC09974.1"/>
    <property type="molecule type" value="Genomic_DNA"/>
</dbReference>
<dbReference type="SUPFAM" id="SSF53474">
    <property type="entry name" value="alpha/beta-Hydrolases"/>
    <property type="match status" value="1"/>
</dbReference>
<evidence type="ECO:0000313" key="2">
    <source>
        <dbReference type="EMBL" id="AXC09974.1"/>
    </source>
</evidence>
<dbReference type="PANTHER" id="PTHR43139:SF52">
    <property type="entry name" value="SI:DKEY-122A22.2"/>
    <property type="match status" value="1"/>
</dbReference>
<protein>
    <submittedName>
        <fullName evidence="2">Abhydrolase, alpha/beta hydrolase fold</fullName>
    </submittedName>
</protein>
<accession>A0A2Z5FU04</accession>
<sequence length="349" mass="37880">MRIVTSKYPRRWASQSLGALGACTILLVALFMAGASWNLIVQKRLLALNPPPGRFYLVDGKSMHLNCSGTGRPTIVAEAGSGEDSLTWTLLQNSLSSSYRFCSYDRAGTGWSEPRPGPRDSEAIASQLHELLKTAHEKGPVVLLAHSLGGLYIKEYAQLYPDQVAALIFLDATTPATYQGRAADALGLGQATISQLTEFPLIGWAAEVSGYDRLMHQCSGFPSSLSSISALYQADQCIASQDREQREEAAALPADEREVTDAPVKVPVLVLSEDKSPILQTADAISTWDMLQNNLLKLSAESYRIKAVNSDHFLQLSCPNFTSDQIRVALTAYEKKSSLHGTTTSAPCR</sequence>
<dbReference type="PROSITE" id="PS51257">
    <property type="entry name" value="PROKAR_LIPOPROTEIN"/>
    <property type="match status" value="1"/>
</dbReference>
<reference evidence="2 3" key="1">
    <citation type="journal article" date="2018" name="Front. Microbiol.">
        <title>Hydrolytic Capabilities as a Key to Environmental Success: Chitinolytic and Cellulolytic Acidobacteria From Acidic Sub-arctic Soils and Boreal Peatlands.</title>
        <authorList>
            <person name="Belova S.E."/>
            <person name="Ravin N.V."/>
            <person name="Pankratov T.A."/>
            <person name="Rakitin A.L."/>
            <person name="Ivanova A.A."/>
            <person name="Beletsky A.V."/>
            <person name="Mardanov A.V."/>
            <person name="Sinninghe Damste J.S."/>
            <person name="Dedysh S.N."/>
        </authorList>
    </citation>
    <scope>NUCLEOTIDE SEQUENCE [LARGE SCALE GENOMIC DNA]</scope>
    <source>
        <strain evidence="2 3">SBC82</strain>
    </source>
</reference>
<keyword evidence="2" id="KW-0378">Hydrolase</keyword>
<feature type="domain" description="AB hydrolase-1" evidence="1">
    <location>
        <begin position="82"/>
        <end position="315"/>
    </location>
</feature>
<name>A0A2Z5FU04_9BACT</name>